<dbReference type="Proteomes" id="UP001501447">
    <property type="component" value="Unassembled WGS sequence"/>
</dbReference>
<comment type="caution">
    <text evidence="3">The sequence shown here is derived from an EMBL/GenBank/DDBJ whole genome shotgun (WGS) entry which is preliminary data.</text>
</comment>
<feature type="signal peptide" evidence="2">
    <location>
        <begin position="1"/>
        <end position="26"/>
    </location>
</feature>
<feature type="chain" id="PRO_5046852043" evidence="2">
    <location>
        <begin position="27"/>
        <end position="88"/>
    </location>
</feature>
<sequence length="88" mass="8606">MSRSMSRSKKLVATCALALGVVGAVAAPALADGPVKPSERNSTSVPERNSTLAPIAGVGDRTVAAGPTFHVLDRNATLAPGAGAAPGA</sequence>
<evidence type="ECO:0000313" key="3">
    <source>
        <dbReference type="EMBL" id="GAA2637718.1"/>
    </source>
</evidence>
<evidence type="ECO:0000313" key="4">
    <source>
        <dbReference type="Proteomes" id="UP001501447"/>
    </source>
</evidence>
<organism evidence="3 4">
    <name type="scientific">Streptomyces axinellae</name>
    <dbReference type="NCBI Taxonomy" id="552788"/>
    <lineage>
        <taxon>Bacteria</taxon>
        <taxon>Bacillati</taxon>
        <taxon>Actinomycetota</taxon>
        <taxon>Actinomycetes</taxon>
        <taxon>Kitasatosporales</taxon>
        <taxon>Streptomycetaceae</taxon>
        <taxon>Streptomyces</taxon>
    </lineage>
</organism>
<evidence type="ECO:0000256" key="2">
    <source>
        <dbReference type="SAM" id="SignalP"/>
    </source>
</evidence>
<feature type="region of interest" description="Disordered" evidence="1">
    <location>
        <begin position="31"/>
        <end position="51"/>
    </location>
</feature>
<accession>A0ABP6DBY9</accession>
<evidence type="ECO:0000256" key="1">
    <source>
        <dbReference type="SAM" id="MobiDB-lite"/>
    </source>
</evidence>
<keyword evidence="2" id="KW-0732">Signal</keyword>
<dbReference type="EMBL" id="BAAARJ010000030">
    <property type="protein sequence ID" value="GAA2637718.1"/>
    <property type="molecule type" value="Genomic_DNA"/>
</dbReference>
<proteinExistence type="predicted"/>
<protein>
    <submittedName>
        <fullName evidence="3">Uncharacterized protein</fullName>
    </submittedName>
</protein>
<name>A0ABP6DBY9_9ACTN</name>
<keyword evidence="4" id="KW-1185">Reference proteome</keyword>
<feature type="compositionally biased region" description="Polar residues" evidence="1">
    <location>
        <begin position="40"/>
        <end position="51"/>
    </location>
</feature>
<reference evidence="4" key="1">
    <citation type="journal article" date="2019" name="Int. J. Syst. Evol. Microbiol.">
        <title>The Global Catalogue of Microorganisms (GCM) 10K type strain sequencing project: providing services to taxonomists for standard genome sequencing and annotation.</title>
        <authorList>
            <consortium name="The Broad Institute Genomics Platform"/>
            <consortium name="The Broad Institute Genome Sequencing Center for Infectious Disease"/>
            <person name="Wu L."/>
            <person name="Ma J."/>
        </authorList>
    </citation>
    <scope>NUCLEOTIDE SEQUENCE [LARGE SCALE GENOMIC DNA]</scope>
    <source>
        <strain evidence="4">JCM 16373</strain>
    </source>
</reference>
<gene>
    <name evidence="3" type="ORF">GCM10009863_63070</name>
</gene>
<dbReference type="RefSeq" id="WP_344570492.1">
    <property type="nucleotide sequence ID" value="NZ_BAAARJ010000030.1"/>
</dbReference>